<dbReference type="AlphaFoldDB" id="A0A3B0RMP4"/>
<gene>
    <name evidence="1" type="ORF">MNBD_ACTINO01-1152</name>
</gene>
<dbReference type="EMBL" id="UOEI01000101">
    <property type="protein sequence ID" value="VAV93357.1"/>
    <property type="molecule type" value="Genomic_DNA"/>
</dbReference>
<evidence type="ECO:0000313" key="1">
    <source>
        <dbReference type="EMBL" id="VAV93357.1"/>
    </source>
</evidence>
<sequence length="163" mass="16583">MTARAVSLTIVAFLLGGLAAGGIGVRVIREVKTTDDATSLPPSNIAPETLTLFPLEIPFTVGEASPVVDVGLGITVELLAIGTNGTATILQLAVEIDDPDRTPIFVTGAGPGWLPASYDTQDGRMVNLAWVGGPLPDEIPLQAIGGVWIPIDDDPAGSSGAGS</sequence>
<proteinExistence type="predicted"/>
<organism evidence="1">
    <name type="scientific">hydrothermal vent metagenome</name>
    <dbReference type="NCBI Taxonomy" id="652676"/>
    <lineage>
        <taxon>unclassified sequences</taxon>
        <taxon>metagenomes</taxon>
        <taxon>ecological metagenomes</taxon>
    </lineage>
</organism>
<name>A0A3B0RMP4_9ZZZZ</name>
<accession>A0A3B0RMP4</accession>
<protein>
    <submittedName>
        <fullName evidence="1">Uncharacterized protein</fullName>
    </submittedName>
</protein>
<reference evidence="1" key="1">
    <citation type="submission" date="2018-06" db="EMBL/GenBank/DDBJ databases">
        <authorList>
            <person name="Zhirakovskaya E."/>
        </authorList>
    </citation>
    <scope>NUCLEOTIDE SEQUENCE</scope>
</reference>